<evidence type="ECO:0000256" key="8">
    <source>
        <dbReference type="HAMAP-Rule" id="MF_00500"/>
    </source>
</evidence>
<evidence type="ECO:0000256" key="2">
    <source>
        <dbReference type="ARBA" id="ARBA00007634"/>
    </source>
</evidence>
<proteinExistence type="inferred from homology"/>
<evidence type="ECO:0000256" key="6">
    <source>
        <dbReference type="ARBA" id="ARBA00023274"/>
    </source>
</evidence>
<dbReference type="RefSeq" id="WP_187721535.1">
    <property type="nucleotide sequence ID" value="NZ_BAABBL010000001.1"/>
</dbReference>
<dbReference type="GO" id="GO:0005829">
    <property type="term" value="C:cytosol"/>
    <property type="evidence" value="ECO:0007669"/>
    <property type="project" value="TreeGrafter"/>
</dbReference>
<evidence type="ECO:0000256" key="3">
    <source>
        <dbReference type="ARBA" id="ARBA00022730"/>
    </source>
</evidence>
<sequence length="86" mass="9114">MANIKSQQKRNKTNEIARQRNKAVKSGLRTHVRAARLAIAEGDPAKAAEMASAANRALDKAVSKGVIHKNQAANRKSVISAAVAAL</sequence>
<reference evidence="10 11" key="1">
    <citation type="submission" date="2020-08" db="EMBL/GenBank/DDBJ databases">
        <title>Genome sequence of Tessaracoccus defluvii JCM 17540T.</title>
        <authorList>
            <person name="Hyun D.-W."/>
            <person name="Bae J.-W."/>
        </authorList>
    </citation>
    <scope>NUCLEOTIDE SEQUENCE [LARGE SCALE GENOMIC DNA]</scope>
    <source>
        <strain evidence="10 11">JCM 17540</strain>
    </source>
</reference>
<dbReference type="Proteomes" id="UP000516117">
    <property type="component" value="Chromosome"/>
</dbReference>
<evidence type="ECO:0000256" key="7">
    <source>
        <dbReference type="ARBA" id="ARBA00035136"/>
    </source>
</evidence>
<evidence type="ECO:0000313" key="10">
    <source>
        <dbReference type="EMBL" id="QNP56426.1"/>
    </source>
</evidence>
<evidence type="ECO:0000313" key="11">
    <source>
        <dbReference type="Proteomes" id="UP000516117"/>
    </source>
</evidence>
<dbReference type="NCBIfam" id="TIGR00029">
    <property type="entry name" value="S20"/>
    <property type="match status" value="1"/>
</dbReference>
<dbReference type="FunFam" id="1.20.58.110:FF:000001">
    <property type="entry name" value="30S ribosomal protein S20"/>
    <property type="match status" value="1"/>
</dbReference>
<dbReference type="GO" id="GO:0070181">
    <property type="term" value="F:small ribosomal subunit rRNA binding"/>
    <property type="evidence" value="ECO:0007669"/>
    <property type="project" value="TreeGrafter"/>
</dbReference>
<keyword evidence="4 8" id="KW-0694">RNA-binding</keyword>
<keyword evidence="3 8" id="KW-0699">rRNA-binding</keyword>
<keyword evidence="5 8" id="KW-0689">Ribosomal protein</keyword>
<evidence type="ECO:0000256" key="5">
    <source>
        <dbReference type="ARBA" id="ARBA00022980"/>
    </source>
</evidence>
<accession>A0A7H0H7B0</accession>
<comment type="similarity">
    <text evidence="2 8">Belongs to the bacterial ribosomal protein bS20 family.</text>
</comment>
<dbReference type="PANTHER" id="PTHR33398:SF1">
    <property type="entry name" value="SMALL RIBOSOMAL SUBUNIT PROTEIN BS20C"/>
    <property type="match status" value="1"/>
</dbReference>
<dbReference type="EMBL" id="CP060789">
    <property type="protein sequence ID" value="QNP56426.1"/>
    <property type="molecule type" value="Genomic_DNA"/>
</dbReference>
<dbReference type="AlphaFoldDB" id="A0A7H0H7B0"/>
<dbReference type="Pfam" id="PF01649">
    <property type="entry name" value="Ribosomal_S20p"/>
    <property type="match status" value="1"/>
</dbReference>
<name>A0A7H0H7B0_9ACTN</name>
<feature type="region of interest" description="Disordered" evidence="9">
    <location>
        <begin position="1"/>
        <end position="27"/>
    </location>
</feature>
<dbReference type="GO" id="GO:0015935">
    <property type="term" value="C:small ribosomal subunit"/>
    <property type="evidence" value="ECO:0007669"/>
    <property type="project" value="TreeGrafter"/>
</dbReference>
<comment type="function">
    <text evidence="1 8">Binds directly to 16S ribosomal RNA.</text>
</comment>
<evidence type="ECO:0000256" key="9">
    <source>
        <dbReference type="SAM" id="MobiDB-lite"/>
    </source>
</evidence>
<protein>
    <recommendedName>
        <fullName evidence="7 8">Small ribosomal subunit protein bS20</fullName>
    </recommendedName>
</protein>
<dbReference type="Gene3D" id="1.20.58.110">
    <property type="entry name" value="Ribosomal protein S20"/>
    <property type="match status" value="1"/>
</dbReference>
<gene>
    <name evidence="8 10" type="primary">rpsT</name>
    <name evidence="10" type="ORF">H9L22_02980</name>
</gene>
<keyword evidence="6 8" id="KW-0687">Ribonucleoprotein</keyword>
<dbReference type="HAMAP" id="MF_00500">
    <property type="entry name" value="Ribosomal_bS20"/>
    <property type="match status" value="1"/>
</dbReference>
<dbReference type="SUPFAM" id="SSF46992">
    <property type="entry name" value="Ribosomal protein S20"/>
    <property type="match status" value="1"/>
</dbReference>
<dbReference type="InterPro" id="IPR002583">
    <property type="entry name" value="Ribosomal_bS20"/>
</dbReference>
<dbReference type="InterPro" id="IPR036510">
    <property type="entry name" value="Ribosomal_bS20_sf"/>
</dbReference>
<dbReference type="PANTHER" id="PTHR33398">
    <property type="entry name" value="30S RIBOSOMAL PROTEIN S20"/>
    <property type="match status" value="1"/>
</dbReference>
<dbReference type="GO" id="GO:0003735">
    <property type="term" value="F:structural constituent of ribosome"/>
    <property type="evidence" value="ECO:0007669"/>
    <property type="project" value="InterPro"/>
</dbReference>
<organism evidence="10 11">
    <name type="scientific">Tessaracoccus defluvii</name>
    <dbReference type="NCBI Taxonomy" id="1285901"/>
    <lineage>
        <taxon>Bacteria</taxon>
        <taxon>Bacillati</taxon>
        <taxon>Actinomycetota</taxon>
        <taxon>Actinomycetes</taxon>
        <taxon>Propionibacteriales</taxon>
        <taxon>Propionibacteriaceae</taxon>
        <taxon>Tessaracoccus</taxon>
    </lineage>
</organism>
<evidence type="ECO:0000256" key="4">
    <source>
        <dbReference type="ARBA" id="ARBA00022884"/>
    </source>
</evidence>
<dbReference type="KEGG" id="tdf:H9L22_02980"/>
<keyword evidence="11" id="KW-1185">Reference proteome</keyword>
<evidence type="ECO:0000256" key="1">
    <source>
        <dbReference type="ARBA" id="ARBA00003134"/>
    </source>
</evidence>
<dbReference type="GO" id="GO:0006412">
    <property type="term" value="P:translation"/>
    <property type="evidence" value="ECO:0007669"/>
    <property type="project" value="UniProtKB-UniRule"/>
</dbReference>